<dbReference type="InterPro" id="IPR010980">
    <property type="entry name" value="Cyt_c/b562"/>
</dbReference>
<name>A0A841HU23_9GAMM</name>
<evidence type="ECO:0000313" key="2">
    <source>
        <dbReference type="Proteomes" id="UP000588068"/>
    </source>
</evidence>
<gene>
    <name evidence="1" type="ORF">HNQ60_004235</name>
</gene>
<organism evidence="1 2">
    <name type="scientific">Povalibacter uvarum</name>
    <dbReference type="NCBI Taxonomy" id="732238"/>
    <lineage>
        <taxon>Bacteria</taxon>
        <taxon>Pseudomonadati</taxon>
        <taxon>Pseudomonadota</taxon>
        <taxon>Gammaproteobacteria</taxon>
        <taxon>Steroidobacterales</taxon>
        <taxon>Steroidobacteraceae</taxon>
        <taxon>Povalibacter</taxon>
    </lineage>
</organism>
<sequence length="178" mass="18404">MRMMSPSGTARLISLSGTALIVVGIAGCGKAPAPAAAPPPSGEAHFVATADMKQLMAWIIDPSADVVWGAVGSVITENGREDFAPKTDEEWAAIRNAAATVAEAGNLLMMPGRAVNQDDWIKKSRALIDTATVVIRAAEVKDADTLFTAGSDMYLACSACHAGYVFGGPAATQELPSQ</sequence>
<dbReference type="SUPFAM" id="SSF47175">
    <property type="entry name" value="Cytochromes"/>
    <property type="match status" value="1"/>
</dbReference>
<dbReference type="GO" id="GO:0022900">
    <property type="term" value="P:electron transport chain"/>
    <property type="evidence" value="ECO:0007669"/>
    <property type="project" value="InterPro"/>
</dbReference>
<dbReference type="Proteomes" id="UP000588068">
    <property type="component" value="Unassembled WGS sequence"/>
</dbReference>
<accession>A0A841HU23</accession>
<keyword evidence="2" id="KW-1185">Reference proteome</keyword>
<dbReference type="AlphaFoldDB" id="A0A841HU23"/>
<dbReference type="EMBL" id="JACHHZ010000005">
    <property type="protein sequence ID" value="MBB6095345.1"/>
    <property type="molecule type" value="Genomic_DNA"/>
</dbReference>
<evidence type="ECO:0008006" key="3">
    <source>
        <dbReference type="Google" id="ProtNLM"/>
    </source>
</evidence>
<dbReference type="GO" id="GO:0009055">
    <property type="term" value="F:electron transfer activity"/>
    <property type="evidence" value="ECO:0007669"/>
    <property type="project" value="InterPro"/>
</dbReference>
<dbReference type="GO" id="GO:0005506">
    <property type="term" value="F:iron ion binding"/>
    <property type="evidence" value="ECO:0007669"/>
    <property type="project" value="InterPro"/>
</dbReference>
<evidence type="ECO:0000313" key="1">
    <source>
        <dbReference type="EMBL" id="MBB6095345.1"/>
    </source>
</evidence>
<proteinExistence type="predicted"/>
<dbReference type="GO" id="GO:0020037">
    <property type="term" value="F:heme binding"/>
    <property type="evidence" value="ECO:0007669"/>
    <property type="project" value="InterPro"/>
</dbReference>
<comment type="caution">
    <text evidence="1">The sequence shown here is derived from an EMBL/GenBank/DDBJ whole genome shotgun (WGS) entry which is preliminary data.</text>
</comment>
<dbReference type="PROSITE" id="PS51257">
    <property type="entry name" value="PROKAR_LIPOPROTEIN"/>
    <property type="match status" value="1"/>
</dbReference>
<protein>
    <recommendedName>
        <fullName evidence="3">Cytochrome c domain-containing protein</fullName>
    </recommendedName>
</protein>
<reference evidence="1 2" key="1">
    <citation type="submission" date="2020-08" db="EMBL/GenBank/DDBJ databases">
        <title>Genomic Encyclopedia of Type Strains, Phase IV (KMG-IV): sequencing the most valuable type-strain genomes for metagenomic binning, comparative biology and taxonomic classification.</title>
        <authorList>
            <person name="Goeker M."/>
        </authorList>
    </citation>
    <scope>NUCLEOTIDE SEQUENCE [LARGE SCALE GENOMIC DNA]</scope>
    <source>
        <strain evidence="1 2">DSM 26723</strain>
    </source>
</reference>